<protein>
    <submittedName>
        <fullName evidence="1">Uncharacterized protein</fullName>
    </submittedName>
</protein>
<comment type="caution">
    <text evidence="1">The sequence shown here is derived from an EMBL/GenBank/DDBJ whole genome shotgun (WGS) entry which is preliminary data.</text>
</comment>
<keyword evidence="2" id="KW-1185">Reference proteome</keyword>
<accession>A0A4Y2GTB4</accession>
<sequence length="127" mass="14674">MTPDLSDKLGDHFGNFGYYRLWSYLLWEPMSGFFQRISCDFTPCWNWEARRRGRMTLEFCVQCEQCADEQSVIESALRVQFLLAVSVPVAAEGSISQFQTVQRDASNFDLIRISLSVRYDPEAAIEL</sequence>
<dbReference type="EMBL" id="BGPR01001498">
    <property type="protein sequence ID" value="GBM55374.1"/>
    <property type="molecule type" value="Genomic_DNA"/>
</dbReference>
<gene>
    <name evidence="1" type="ORF">AVEN_120173_1</name>
</gene>
<name>A0A4Y2GTB4_ARAVE</name>
<reference evidence="1 2" key="1">
    <citation type="journal article" date="2019" name="Sci. Rep.">
        <title>Orb-weaving spider Araneus ventricosus genome elucidates the spidroin gene catalogue.</title>
        <authorList>
            <person name="Kono N."/>
            <person name="Nakamura H."/>
            <person name="Ohtoshi R."/>
            <person name="Moran D.A.P."/>
            <person name="Shinohara A."/>
            <person name="Yoshida Y."/>
            <person name="Fujiwara M."/>
            <person name="Mori M."/>
            <person name="Tomita M."/>
            <person name="Arakawa K."/>
        </authorList>
    </citation>
    <scope>NUCLEOTIDE SEQUENCE [LARGE SCALE GENOMIC DNA]</scope>
</reference>
<evidence type="ECO:0000313" key="2">
    <source>
        <dbReference type="Proteomes" id="UP000499080"/>
    </source>
</evidence>
<evidence type="ECO:0000313" key="1">
    <source>
        <dbReference type="EMBL" id="GBM55374.1"/>
    </source>
</evidence>
<dbReference type="AlphaFoldDB" id="A0A4Y2GTB4"/>
<organism evidence="1 2">
    <name type="scientific">Araneus ventricosus</name>
    <name type="common">Orbweaver spider</name>
    <name type="synonym">Epeira ventricosa</name>
    <dbReference type="NCBI Taxonomy" id="182803"/>
    <lineage>
        <taxon>Eukaryota</taxon>
        <taxon>Metazoa</taxon>
        <taxon>Ecdysozoa</taxon>
        <taxon>Arthropoda</taxon>
        <taxon>Chelicerata</taxon>
        <taxon>Arachnida</taxon>
        <taxon>Araneae</taxon>
        <taxon>Araneomorphae</taxon>
        <taxon>Entelegynae</taxon>
        <taxon>Araneoidea</taxon>
        <taxon>Araneidae</taxon>
        <taxon>Araneus</taxon>
    </lineage>
</organism>
<proteinExistence type="predicted"/>
<dbReference type="Proteomes" id="UP000499080">
    <property type="component" value="Unassembled WGS sequence"/>
</dbReference>